<name>A9TSH0_PHYPA</name>
<dbReference type="GO" id="GO:0004601">
    <property type="term" value="F:peroxidase activity"/>
    <property type="evidence" value="ECO:0000318"/>
    <property type="project" value="GO_Central"/>
</dbReference>
<dbReference type="Proteomes" id="UP000006727">
    <property type="component" value="Chromosome 26"/>
</dbReference>
<dbReference type="InterPro" id="IPR000823">
    <property type="entry name" value="Peroxidase_pln"/>
</dbReference>
<evidence type="ECO:0000256" key="8">
    <source>
        <dbReference type="PIRSR" id="PIRSR600823-1"/>
    </source>
</evidence>
<dbReference type="GO" id="GO:0005576">
    <property type="term" value="C:extracellular region"/>
    <property type="evidence" value="ECO:0007669"/>
    <property type="project" value="UniProtKB-SubCell"/>
</dbReference>
<dbReference type="OrthoDB" id="2113341at2759"/>
<keyword evidence="6 10" id="KW-0408">Iron</keyword>
<keyword evidence="5 13" id="KW-0560">Oxidoreductase</keyword>
<evidence type="ECO:0000313" key="16">
    <source>
        <dbReference type="EnsemblPlants" id="Pp3c26_2960V3.1"/>
    </source>
</evidence>
<dbReference type="PROSITE" id="PS50873">
    <property type="entry name" value="PEROXIDASE_4"/>
    <property type="match status" value="1"/>
</dbReference>
<dbReference type="KEGG" id="ppp:112277751"/>
<evidence type="ECO:0000256" key="10">
    <source>
        <dbReference type="PIRSR" id="PIRSR600823-3"/>
    </source>
</evidence>
<sequence length="338" mass="37561">MASAWYVRLCAVVIILSLDSFVSASKYDKVHHNSGTHHVPDGGLRDNYYHRSCPHVEKIIFKEISKCFKADKKIAPGILRMSFHDCFVRGCDCSLLLKGNNTERSSRSNANLHGFEALNAAKDAVEKACPGVVSCSDVLQYATRDVVILAGGFGWNVPGGRRDGTVSKVEDVNLTNLPSPRANATNLIQLFESKGMTLAQMVVLSGAHTIGKATCITFDNRLHSDIPEPYADPYSPSFKLYLKSQCPNPNMFVRVNLDSTPEKFDGRYFHDLVHHRGLLTSDQTLMSDSRTRHCVYKNRDDGVFKKNFAEAMVAMSKIGVLTGKDGEIRRRMEVVNSK</sequence>
<feature type="binding site" evidence="10">
    <location>
        <position position="90"/>
    </location>
    <ligand>
        <name>Ca(2+)</name>
        <dbReference type="ChEBI" id="CHEBI:29108"/>
        <label>1</label>
    </ligand>
</feature>
<feature type="binding site" evidence="10">
    <location>
        <position position="94"/>
    </location>
    <ligand>
        <name>Ca(2+)</name>
        <dbReference type="ChEBI" id="CHEBI:29108"/>
        <label>1</label>
    </ligand>
</feature>
<dbReference type="PRINTS" id="PR00458">
    <property type="entry name" value="PEROXIDASE"/>
</dbReference>
<feature type="disulfide bond" evidence="12">
    <location>
        <begin position="53"/>
        <end position="129"/>
    </location>
</feature>
<dbReference type="InterPro" id="IPR002016">
    <property type="entry name" value="Haem_peroxidase"/>
</dbReference>
<evidence type="ECO:0000256" key="5">
    <source>
        <dbReference type="ARBA" id="ARBA00023002"/>
    </source>
</evidence>
<reference evidence="15 17" key="1">
    <citation type="journal article" date="2008" name="Science">
        <title>The Physcomitrella genome reveals evolutionary insights into the conquest of land by plants.</title>
        <authorList>
            <person name="Rensing S."/>
            <person name="Lang D."/>
            <person name="Zimmer A."/>
            <person name="Terry A."/>
            <person name="Salamov A."/>
            <person name="Shapiro H."/>
            <person name="Nishiyama T."/>
            <person name="Perroud P.-F."/>
            <person name="Lindquist E."/>
            <person name="Kamisugi Y."/>
            <person name="Tanahashi T."/>
            <person name="Sakakibara K."/>
            <person name="Fujita T."/>
            <person name="Oishi K."/>
            <person name="Shin-I T."/>
            <person name="Kuroki Y."/>
            <person name="Toyoda A."/>
            <person name="Suzuki Y."/>
            <person name="Hashimoto A."/>
            <person name="Yamaguchi K."/>
            <person name="Sugano A."/>
            <person name="Kohara Y."/>
            <person name="Fujiyama A."/>
            <person name="Anterola A."/>
            <person name="Aoki S."/>
            <person name="Ashton N."/>
            <person name="Barbazuk W.B."/>
            <person name="Barker E."/>
            <person name="Bennetzen J."/>
            <person name="Bezanilla M."/>
            <person name="Blankenship R."/>
            <person name="Cho S.H."/>
            <person name="Dutcher S."/>
            <person name="Estelle M."/>
            <person name="Fawcett J.A."/>
            <person name="Gundlach H."/>
            <person name="Hanada K."/>
            <person name="Heyl A."/>
            <person name="Hicks K.A."/>
            <person name="Hugh J."/>
            <person name="Lohr M."/>
            <person name="Mayer K."/>
            <person name="Melkozernov A."/>
            <person name="Murata T."/>
            <person name="Nelson D."/>
            <person name="Pils B."/>
            <person name="Prigge M."/>
            <person name="Reiss B."/>
            <person name="Renner T."/>
            <person name="Rombauts S."/>
            <person name="Rushton P."/>
            <person name="Sanderfoot A."/>
            <person name="Schween G."/>
            <person name="Shiu S.-H."/>
            <person name="Stueber K."/>
            <person name="Theodoulou F.L."/>
            <person name="Tu H."/>
            <person name="Van de Peer Y."/>
            <person name="Verrier P.J."/>
            <person name="Waters E."/>
            <person name="Wood A."/>
            <person name="Yang L."/>
            <person name="Cove D."/>
            <person name="Cuming A."/>
            <person name="Hasebe M."/>
            <person name="Lucas S."/>
            <person name="Mishler D.B."/>
            <person name="Reski R."/>
            <person name="Grigoriev I."/>
            <person name="Quatrano R.S."/>
            <person name="Boore J.L."/>
        </authorList>
    </citation>
    <scope>NUCLEOTIDE SEQUENCE [LARGE SCALE GENOMIC DNA]</scope>
    <source>
        <strain evidence="16 17">cv. Gransden 2004</strain>
    </source>
</reference>
<feature type="binding site" evidence="10">
    <location>
        <position position="265"/>
    </location>
    <ligand>
        <name>Ca(2+)</name>
        <dbReference type="ChEBI" id="CHEBI:29108"/>
        <label>2</label>
    </ligand>
</feature>
<dbReference type="eggNOG" id="ENOG502SI6S">
    <property type="taxonomic scope" value="Eukaryota"/>
</dbReference>
<dbReference type="Gene3D" id="1.10.520.10">
    <property type="match status" value="1"/>
</dbReference>
<dbReference type="FunFam" id="1.10.420.10:FF:000001">
    <property type="entry name" value="Peroxidase"/>
    <property type="match status" value="1"/>
</dbReference>
<feature type="binding site" description="axial binding residue" evidence="10">
    <location>
        <position position="208"/>
    </location>
    <ligand>
        <name>heme b</name>
        <dbReference type="ChEBI" id="CHEBI:60344"/>
    </ligand>
    <ligandPart>
        <name>Fe</name>
        <dbReference type="ChEBI" id="CHEBI:18248"/>
    </ligandPart>
</feature>
<dbReference type="GO" id="GO:0042744">
    <property type="term" value="P:hydrogen peroxide catabolic process"/>
    <property type="evidence" value="ECO:0007669"/>
    <property type="project" value="UniProtKB-KW"/>
</dbReference>
<evidence type="ECO:0000256" key="2">
    <source>
        <dbReference type="ARBA" id="ARBA00022559"/>
    </source>
</evidence>
<feature type="disulfide bond" evidence="12">
    <location>
        <begin position="86"/>
        <end position="91"/>
    </location>
</feature>
<comment type="function">
    <text evidence="13">Removal of H(2)O(2), oxidation of toxic reductants, biosynthesis and degradation of lignin, suberization, auxin catabolism, response to environmental stresses such as wounding, pathogen attack and oxidative stress.</text>
</comment>
<evidence type="ECO:0000256" key="3">
    <source>
        <dbReference type="ARBA" id="ARBA00022617"/>
    </source>
</evidence>
<dbReference type="CDD" id="cd00693">
    <property type="entry name" value="secretory_peroxidase"/>
    <property type="match status" value="1"/>
</dbReference>
<feature type="disulfide bond" evidence="12">
    <location>
        <begin position="215"/>
        <end position="246"/>
    </location>
</feature>
<evidence type="ECO:0000256" key="11">
    <source>
        <dbReference type="PIRSR" id="PIRSR600823-4"/>
    </source>
</evidence>
<keyword evidence="10 13" id="KW-0106">Calcium</keyword>
<evidence type="ECO:0000256" key="9">
    <source>
        <dbReference type="PIRSR" id="PIRSR600823-2"/>
    </source>
</evidence>
<dbReference type="GO" id="GO:0009505">
    <property type="term" value="C:plant-type cell wall"/>
    <property type="evidence" value="ECO:0000318"/>
    <property type="project" value="GO_Central"/>
</dbReference>
<keyword evidence="13" id="KW-0964">Secreted</keyword>
<accession>A9TSH0</accession>
<dbReference type="PROSITE" id="PS00436">
    <property type="entry name" value="PEROXIDASE_2"/>
    <property type="match status" value="1"/>
</dbReference>
<dbReference type="PANTHER" id="PTHR31517:SF84">
    <property type="entry name" value="PEROXIDASE"/>
    <property type="match status" value="1"/>
</dbReference>
<feature type="binding site" evidence="10">
    <location>
        <position position="260"/>
    </location>
    <ligand>
        <name>Ca(2+)</name>
        <dbReference type="ChEBI" id="CHEBI:29108"/>
        <label>2</label>
    </ligand>
</feature>
<dbReference type="InterPro" id="IPR010255">
    <property type="entry name" value="Haem_peroxidase_sf"/>
</dbReference>
<evidence type="ECO:0000259" key="14">
    <source>
        <dbReference type="PROSITE" id="PS50873"/>
    </source>
</evidence>
<comment type="subcellular location">
    <subcellularLocation>
        <location evidence="13">Secreted</location>
    </subcellularLocation>
</comment>
<dbReference type="EnsemblPlants" id="Pp3c26_2960V3.1">
    <property type="protein sequence ID" value="Pp3c26_2960V3.1"/>
    <property type="gene ID" value="Pp3c26_2960"/>
</dbReference>
<dbReference type="PaxDb" id="3218-PP1S306_26V6.1"/>
<keyword evidence="3 13" id="KW-0349">Heme</keyword>
<keyword evidence="13" id="KW-0376">Hydrogen peroxide</keyword>
<keyword evidence="13" id="KW-0732">Signal</keyword>
<feature type="site" description="Transition state stabilizer" evidence="11">
    <location>
        <position position="80"/>
    </location>
</feature>
<dbReference type="GO" id="GO:0006979">
    <property type="term" value="P:response to oxidative stress"/>
    <property type="evidence" value="ECO:0007669"/>
    <property type="project" value="UniProtKB-UniRule"/>
</dbReference>
<feature type="active site" description="Proton acceptor" evidence="8">
    <location>
        <position position="84"/>
    </location>
</feature>
<feature type="binding site" evidence="10">
    <location>
        <position position="92"/>
    </location>
    <ligand>
        <name>Ca(2+)</name>
        <dbReference type="ChEBI" id="CHEBI:29108"/>
        <label>1</label>
    </ligand>
</feature>
<gene>
    <name evidence="16" type="primary">LOC112277751</name>
    <name evidence="15" type="ORF">PHYPA_030156</name>
</gene>
<dbReference type="GO" id="GO:0020037">
    <property type="term" value="F:heme binding"/>
    <property type="evidence" value="ECO:0007669"/>
    <property type="project" value="UniProtKB-UniRule"/>
</dbReference>
<keyword evidence="7 12" id="KW-1015">Disulfide bond</keyword>
<dbReference type="Pfam" id="PF00141">
    <property type="entry name" value="peroxidase"/>
    <property type="match status" value="1"/>
</dbReference>
<evidence type="ECO:0000313" key="15">
    <source>
        <dbReference type="EMBL" id="PNR26675.1"/>
    </source>
</evidence>
<evidence type="ECO:0000256" key="1">
    <source>
        <dbReference type="ARBA" id="ARBA00000189"/>
    </source>
</evidence>
<evidence type="ECO:0000313" key="17">
    <source>
        <dbReference type="Proteomes" id="UP000006727"/>
    </source>
</evidence>
<reference evidence="15 17" key="2">
    <citation type="journal article" date="2018" name="Plant J.">
        <title>The Physcomitrella patens chromosome-scale assembly reveals moss genome structure and evolution.</title>
        <authorList>
            <person name="Lang D."/>
            <person name="Ullrich K.K."/>
            <person name="Murat F."/>
            <person name="Fuchs J."/>
            <person name="Jenkins J."/>
            <person name="Haas F.B."/>
            <person name="Piednoel M."/>
            <person name="Gundlach H."/>
            <person name="Van Bel M."/>
            <person name="Meyberg R."/>
            <person name="Vives C."/>
            <person name="Morata J."/>
            <person name="Symeonidi A."/>
            <person name="Hiss M."/>
            <person name="Muchero W."/>
            <person name="Kamisugi Y."/>
            <person name="Saleh O."/>
            <person name="Blanc G."/>
            <person name="Decker E.L."/>
            <person name="van Gessel N."/>
            <person name="Grimwood J."/>
            <person name="Hayes R.D."/>
            <person name="Graham S.W."/>
            <person name="Gunter L.E."/>
            <person name="McDaniel S.F."/>
            <person name="Hoernstein S.N.W."/>
            <person name="Larsson A."/>
            <person name="Li F.W."/>
            <person name="Perroud P.F."/>
            <person name="Phillips J."/>
            <person name="Ranjan P."/>
            <person name="Rokshar D.S."/>
            <person name="Rothfels C.J."/>
            <person name="Schneider L."/>
            <person name="Shu S."/>
            <person name="Stevenson D.W."/>
            <person name="Thummler F."/>
            <person name="Tillich M."/>
            <person name="Villarreal Aguilar J.C."/>
            <person name="Widiez T."/>
            <person name="Wong G.K."/>
            <person name="Wymore A."/>
            <person name="Zhang Y."/>
            <person name="Zimmer A.D."/>
            <person name="Quatrano R.S."/>
            <person name="Mayer K.F.X."/>
            <person name="Goodstein D."/>
            <person name="Casacuberta J.M."/>
            <person name="Vandepoele K."/>
            <person name="Reski R."/>
            <person name="Cuming A.C."/>
            <person name="Tuskan G.A."/>
            <person name="Maumus F."/>
            <person name="Salse J."/>
            <person name="Schmutz J."/>
            <person name="Rensing S.A."/>
        </authorList>
    </citation>
    <scope>NUCLEOTIDE SEQUENCE [LARGE SCALE GENOMIC DNA]</scope>
    <source>
        <strain evidence="16 17">cv. Gransden 2004</strain>
    </source>
</reference>
<feature type="domain" description="Plant heme peroxidase family profile" evidence="14">
    <location>
        <begin position="43"/>
        <end position="336"/>
    </location>
</feature>
<feature type="binding site" evidence="9">
    <location>
        <position position="178"/>
    </location>
    <ligand>
        <name>substrate</name>
    </ligand>
</feature>
<feature type="binding site" evidence="10">
    <location>
        <position position="209"/>
    </location>
    <ligand>
        <name>Ca(2+)</name>
        <dbReference type="ChEBI" id="CHEBI:29108"/>
        <label>2</label>
    </ligand>
</feature>
<dbReference type="EC" id="1.11.1.7" evidence="13"/>
<keyword evidence="4 10" id="KW-0479">Metal-binding</keyword>
<dbReference type="GO" id="GO:0006950">
    <property type="term" value="P:response to stress"/>
    <property type="evidence" value="ECO:0000318"/>
    <property type="project" value="GO_Central"/>
</dbReference>
<dbReference type="InterPro" id="IPR019794">
    <property type="entry name" value="Peroxidases_AS"/>
</dbReference>
<dbReference type="GO" id="GO:0140825">
    <property type="term" value="F:lactoperoxidase activity"/>
    <property type="evidence" value="ECO:0007669"/>
    <property type="project" value="UniProtKB-EC"/>
</dbReference>
<dbReference type="SUPFAM" id="SSF48113">
    <property type="entry name" value="Heme-dependent peroxidases"/>
    <property type="match status" value="1"/>
</dbReference>
<dbReference type="Gene3D" id="1.10.420.10">
    <property type="entry name" value="Peroxidase, domain 2"/>
    <property type="match status" value="1"/>
</dbReference>
<dbReference type="PANTHER" id="PTHR31517">
    <property type="match status" value="1"/>
</dbReference>
<comment type="similarity">
    <text evidence="13">Belongs to the peroxidase family. Classical plant (class III) peroxidase subfamily.</text>
</comment>
<dbReference type="PRINTS" id="PR00461">
    <property type="entry name" value="PLPEROXIDASE"/>
</dbReference>
<dbReference type="GeneID" id="112277751"/>
<dbReference type="RefSeq" id="XP_024366207.1">
    <property type="nucleotide sequence ID" value="XM_024510439.2"/>
</dbReference>
<evidence type="ECO:0000256" key="7">
    <source>
        <dbReference type="ARBA" id="ARBA00023157"/>
    </source>
</evidence>
<organism evidence="15">
    <name type="scientific">Physcomitrium patens</name>
    <name type="common">Spreading-leaved earth moss</name>
    <name type="synonym">Physcomitrella patens</name>
    <dbReference type="NCBI Taxonomy" id="3218"/>
    <lineage>
        <taxon>Eukaryota</taxon>
        <taxon>Viridiplantae</taxon>
        <taxon>Streptophyta</taxon>
        <taxon>Embryophyta</taxon>
        <taxon>Bryophyta</taxon>
        <taxon>Bryophytina</taxon>
        <taxon>Bryopsida</taxon>
        <taxon>Funariidae</taxon>
        <taxon>Funariales</taxon>
        <taxon>Funariaceae</taxon>
        <taxon>Physcomitrium</taxon>
    </lineage>
</organism>
<dbReference type="Gramene" id="Pp3c26_2960V3.1">
    <property type="protein sequence ID" value="Pp3c26_2960V3.1"/>
    <property type="gene ID" value="Pp3c26_2960"/>
</dbReference>
<feature type="binding site" evidence="10">
    <location>
        <position position="103"/>
    </location>
    <ligand>
        <name>Ca(2+)</name>
        <dbReference type="ChEBI" id="CHEBI:29108"/>
        <label>1</label>
    </ligand>
</feature>
<dbReference type="STRING" id="3218.A9TSH0"/>
<evidence type="ECO:0000256" key="12">
    <source>
        <dbReference type="PIRSR" id="PIRSR600823-5"/>
    </source>
</evidence>
<evidence type="ECO:0000256" key="6">
    <source>
        <dbReference type="ARBA" id="ARBA00023004"/>
    </source>
</evidence>
<comment type="cofactor">
    <cofactor evidence="10 13">
        <name>heme b</name>
        <dbReference type="ChEBI" id="CHEBI:60344"/>
    </cofactor>
    <text evidence="10 13">Binds 1 heme b (iron(II)-protoporphyrin IX) group per subunit.</text>
</comment>
<dbReference type="InterPro" id="IPR033905">
    <property type="entry name" value="Secretory_peroxidase"/>
</dbReference>
<dbReference type="EnsemblPlants" id="Pp3c26_2960V3.2">
    <property type="protein sequence ID" value="Pp3c26_2960V3.2"/>
    <property type="gene ID" value="Pp3c26_2960"/>
</dbReference>
<feature type="binding site" evidence="10">
    <location>
        <position position="88"/>
    </location>
    <ligand>
        <name>Ca(2+)</name>
        <dbReference type="ChEBI" id="CHEBI:29108"/>
        <label>1</label>
    </ligand>
</feature>
<feature type="binding site" evidence="10">
    <location>
        <position position="85"/>
    </location>
    <ligand>
        <name>Ca(2+)</name>
        <dbReference type="ChEBI" id="CHEBI:29108"/>
        <label>1</label>
    </ligand>
</feature>
<comment type="catalytic activity">
    <reaction evidence="1 13">
        <text>2 a phenolic donor + H2O2 = 2 a phenolic radical donor + 2 H2O</text>
        <dbReference type="Rhea" id="RHEA:56136"/>
        <dbReference type="ChEBI" id="CHEBI:15377"/>
        <dbReference type="ChEBI" id="CHEBI:16240"/>
        <dbReference type="ChEBI" id="CHEBI:139520"/>
        <dbReference type="ChEBI" id="CHEBI:139521"/>
        <dbReference type="EC" id="1.11.1.7"/>
    </reaction>
</comment>
<dbReference type="GO" id="GO:0046872">
    <property type="term" value="F:metal ion binding"/>
    <property type="evidence" value="ECO:0007669"/>
    <property type="project" value="UniProtKB-UniRule"/>
</dbReference>
<feature type="binding site" evidence="10">
    <location>
        <position position="258"/>
    </location>
    <ligand>
        <name>Ca(2+)</name>
        <dbReference type="ChEBI" id="CHEBI:29108"/>
        <label>2</label>
    </ligand>
</feature>
<dbReference type="EMBL" id="ABEU02000026">
    <property type="protein sequence ID" value="PNR26675.1"/>
    <property type="molecule type" value="Genomic_DNA"/>
</dbReference>
<feature type="signal peptide" evidence="13">
    <location>
        <begin position="1"/>
        <end position="24"/>
    </location>
</feature>
<evidence type="ECO:0000256" key="13">
    <source>
        <dbReference type="RuleBase" id="RU362060"/>
    </source>
</evidence>
<reference evidence="16" key="3">
    <citation type="submission" date="2020-12" db="UniProtKB">
        <authorList>
            <consortium name="EnsemblPlants"/>
        </authorList>
    </citation>
    <scope>IDENTIFICATION</scope>
</reference>
<keyword evidence="2 13" id="KW-0575">Peroxidase</keyword>
<evidence type="ECO:0000256" key="4">
    <source>
        <dbReference type="ARBA" id="ARBA00022723"/>
    </source>
</evidence>
<dbReference type="AlphaFoldDB" id="A9TSH0"/>
<feature type="chain" id="PRO_5014205195" description="Peroxidase" evidence="13">
    <location>
        <begin position="25"/>
        <end position="338"/>
    </location>
</feature>
<proteinExistence type="inferred from homology"/>
<keyword evidence="17" id="KW-1185">Reference proteome</keyword>
<dbReference type="HOGENOM" id="CLU_010543_0_3_1"/>
<comment type="cofactor">
    <cofactor evidence="10 13">
        <name>Ca(2+)</name>
        <dbReference type="ChEBI" id="CHEBI:29108"/>
    </cofactor>
    <text evidence="10 13">Binds 2 calcium ions per subunit.</text>
</comment>
<protein>
    <recommendedName>
        <fullName evidence="13">Peroxidase</fullName>
        <ecNumber evidence="13">1.11.1.7</ecNumber>
    </recommendedName>
</protein>
<dbReference type="Gramene" id="Pp3c26_2960V3.2">
    <property type="protein sequence ID" value="Pp3c26_2960V3.2"/>
    <property type="gene ID" value="Pp3c26_2960"/>
</dbReference>